<gene>
    <name evidence="1" type="ORF">KME07_09850</name>
</gene>
<organism evidence="1 2">
    <name type="scientific">Pegethrix bostrychoides GSE-TBD4-15B</name>
    <dbReference type="NCBI Taxonomy" id="2839662"/>
    <lineage>
        <taxon>Bacteria</taxon>
        <taxon>Bacillati</taxon>
        <taxon>Cyanobacteriota</taxon>
        <taxon>Cyanophyceae</taxon>
        <taxon>Oculatellales</taxon>
        <taxon>Oculatellaceae</taxon>
        <taxon>Pegethrix</taxon>
    </lineage>
</organism>
<protein>
    <submittedName>
        <fullName evidence="1">Uncharacterized protein</fullName>
    </submittedName>
</protein>
<accession>A0A951P9S0</accession>
<evidence type="ECO:0000313" key="2">
    <source>
        <dbReference type="Proteomes" id="UP000707356"/>
    </source>
</evidence>
<dbReference type="Pfam" id="PF21900">
    <property type="entry name" value="DUF6920"/>
    <property type="match status" value="1"/>
</dbReference>
<sequence length="250" mass="28108">MRTKQLSLNALWESAISQERGFSPDHFAHLPNAARRYLDHAIAPGTAIASAVRLKMHGEIKLKHWIPFKAEQVICWERGFIWSATAWMNGFLPIVGSDRLIDGIGAMQWKMLGLFPVMTGSGSDITRSATGRLQTESILLPSVFCSDEMSWTSLNASQFRSNFVLQGEKAELDLTIDQQGQLKTAKIPRWGNPEGAEHHYVDFGAIVDAEGTFCGYTIPTRLRVGWYFGTERFESEGEFFRGTIDEAIYR</sequence>
<evidence type="ECO:0000313" key="1">
    <source>
        <dbReference type="EMBL" id="MBW4465726.1"/>
    </source>
</evidence>
<reference evidence="1" key="2">
    <citation type="journal article" date="2022" name="Microbiol. Resour. Announc.">
        <title>Metagenome Sequencing to Explore Phylogenomics of Terrestrial Cyanobacteria.</title>
        <authorList>
            <person name="Ward R.D."/>
            <person name="Stajich J.E."/>
            <person name="Johansen J.R."/>
            <person name="Huntemann M."/>
            <person name="Clum A."/>
            <person name="Foster B."/>
            <person name="Foster B."/>
            <person name="Roux S."/>
            <person name="Palaniappan K."/>
            <person name="Varghese N."/>
            <person name="Mukherjee S."/>
            <person name="Reddy T.B.K."/>
            <person name="Daum C."/>
            <person name="Copeland A."/>
            <person name="Chen I.A."/>
            <person name="Ivanova N.N."/>
            <person name="Kyrpides N.C."/>
            <person name="Shapiro N."/>
            <person name="Eloe-Fadrosh E.A."/>
            <person name="Pietrasiak N."/>
        </authorList>
    </citation>
    <scope>NUCLEOTIDE SEQUENCE</scope>
    <source>
        <strain evidence="1">GSE-TBD4-15B</strain>
    </source>
</reference>
<dbReference type="AlphaFoldDB" id="A0A951P9S0"/>
<dbReference type="Proteomes" id="UP000707356">
    <property type="component" value="Unassembled WGS sequence"/>
</dbReference>
<name>A0A951P9S0_9CYAN</name>
<proteinExistence type="predicted"/>
<reference evidence="1" key="1">
    <citation type="submission" date="2021-05" db="EMBL/GenBank/DDBJ databases">
        <authorList>
            <person name="Pietrasiak N."/>
            <person name="Ward R."/>
            <person name="Stajich J.E."/>
            <person name="Kurbessoian T."/>
        </authorList>
    </citation>
    <scope>NUCLEOTIDE SEQUENCE</scope>
    <source>
        <strain evidence="1">GSE-TBD4-15B</strain>
    </source>
</reference>
<dbReference type="EMBL" id="JAHHHV010000062">
    <property type="protein sequence ID" value="MBW4465726.1"/>
    <property type="molecule type" value="Genomic_DNA"/>
</dbReference>
<comment type="caution">
    <text evidence="1">The sequence shown here is derived from an EMBL/GenBank/DDBJ whole genome shotgun (WGS) entry which is preliminary data.</text>
</comment>
<dbReference type="InterPro" id="IPR054213">
    <property type="entry name" value="DUF6920"/>
</dbReference>